<dbReference type="InterPro" id="IPR029045">
    <property type="entry name" value="ClpP/crotonase-like_dom_sf"/>
</dbReference>
<comment type="subunit">
    <text evidence="4">Monomer.</text>
</comment>
<reference evidence="15 16" key="1">
    <citation type="journal article" date="2023" name="Commun. Biol.">
        <title>Genome analysis of Parmales, the sister group of diatoms, reveals the evolutionary specialization of diatoms from phago-mixotrophs to photoautotrophs.</title>
        <authorList>
            <person name="Ban H."/>
            <person name="Sato S."/>
            <person name="Yoshikawa S."/>
            <person name="Yamada K."/>
            <person name="Nakamura Y."/>
            <person name="Ichinomiya M."/>
            <person name="Sato N."/>
            <person name="Blanc-Mathieu R."/>
            <person name="Endo H."/>
            <person name="Kuwata A."/>
            <person name="Ogata H."/>
        </authorList>
    </citation>
    <scope>NUCLEOTIDE SEQUENCE [LARGE SCALE GENOMIC DNA]</scope>
</reference>
<keyword evidence="9" id="KW-0576">Peroxisome</keyword>
<keyword evidence="12" id="KW-0511">Multifunctional enzyme</keyword>
<sequence length="676" mass="71141">MLASRTSSLRRMSTHVVTIGKSVPKNKVNSLGLATRQCLASQLDAAVAANATSIVLHGQNGTFSAGADITEFASGGSAASPSLHELIGKIEALPVPTVAAIEGVALGGGLELALSCKYRVGKATARVGLPEVHLGIVPGAGGTQRLPRLAGVPFALQAITSGRMIKAEEAGEHGVLDGIAGKGEDVVEAAKQLASSKEGSDELPLRNLSLNMLASASNKADDDAAVAKAKSRLPAPNMGGEAVHGAVDAIAASYASDFDAGMETEMNIFMELLANSAQGRARRHAFFAERFSTAPPPGAPPATKPLGNKVGVIGAGTMGSGIATCFLRAGYNVTLVDVTEAGLARGDKILRKNIETDVKKGRSSEEKANSQLSNFSTSLTMDALKDADLVVEAAFESMDIKKKIFKELDGIVSPSCILATNTSTLDIDEIGSVVSNSDRTMGMHFFSPANVMKLVENVKGSATSPQTISDITAHSKKIGKVGVLVGNCDGFVGNRMVAPYTNEAAHCVEDGASVEDVDGAMTELGMAIGPFTMGDIAGNDIGVLIRKEKNLVDPATRPAGLRYTEIADKLVLELERVGQKVGKGWYDYDPAVGKGRIPQPSEAVADFVEKHRASLNIQEQDFSSLELQQRNLFPLVNEGLKILEEYWKPSDLLKECVERDVSLYDYFDKGMGKSKL</sequence>
<name>A0ABQ6N0H8_9STRA</name>
<evidence type="ECO:0000313" key="16">
    <source>
        <dbReference type="Proteomes" id="UP001165060"/>
    </source>
</evidence>
<feature type="domain" description="3-hydroxyacyl-CoA dehydrogenase NAD binding" evidence="14">
    <location>
        <begin position="309"/>
        <end position="487"/>
    </location>
</feature>
<accession>A0ABQ6N0H8</accession>
<evidence type="ECO:0000256" key="10">
    <source>
        <dbReference type="ARBA" id="ARBA00023235"/>
    </source>
</evidence>
<dbReference type="Gene3D" id="1.10.1040.50">
    <property type="match status" value="1"/>
</dbReference>
<keyword evidence="8" id="KW-0443">Lipid metabolism</keyword>
<comment type="similarity">
    <text evidence="3">In the N-terminal section; belongs to the enoyl-CoA hydratase/isomerase family.</text>
</comment>
<feature type="domain" description="3-hydroxyacyl-CoA dehydrogenase C-terminal" evidence="13">
    <location>
        <begin position="490"/>
        <end position="588"/>
    </location>
</feature>
<evidence type="ECO:0000256" key="9">
    <source>
        <dbReference type="ARBA" id="ARBA00023140"/>
    </source>
</evidence>
<evidence type="ECO:0000259" key="14">
    <source>
        <dbReference type="Pfam" id="PF02737"/>
    </source>
</evidence>
<protein>
    <recommendedName>
        <fullName evidence="17">Enoyl-CoA hydratase</fullName>
    </recommendedName>
</protein>
<comment type="caution">
    <text evidence="15">The sequence shown here is derived from an EMBL/GenBank/DDBJ whole genome shotgun (WGS) entry which is preliminary data.</text>
</comment>
<evidence type="ECO:0000256" key="4">
    <source>
        <dbReference type="ARBA" id="ARBA00011245"/>
    </source>
</evidence>
<evidence type="ECO:0000256" key="12">
    <source>
        <dbReference type="ARBA" id="ARBA00023268"/>
    </source>
</evidence>
<evidence type="ECO:0000256" key="7">
    <source>
        <dbReference type="ARBA" id="ARBA00023027"/>
    </source>
</evidence>
<evidence type="ECO:0000256" key="6">
    <source>
        <dbReference type="ARBA" id="ARBA00023002"/>
    </source>
</evidence>
<dbReference type="SUPFAM" id="SSF51735">
    <property type="entry name" value="NAD(P)-binding Rossmann-fold domains"/>
    <property type="match status" value="1"/>
</dbReference>
<keyword evidence="11" id="KW-0456">Lyase</keyword>
<evidence type="ECO:0000259" key="13">
    <source>
        <dbReference type="Pfam" id="PF00725"/>
    </source>
</evidence>
<evidence type="ECO:0000256" key="1">
    <source>
        <dbReference type="ARBA" id="ARBA00004275"/>
    </source>
</evidence>
<dbReference type="PROSITE" id="PS00067">
    <property type="entry name" value="3HCDH"/>
    <property type="match status" value="1"/>
</dbReference>
<dbReference type="SUPFAM" id="SSF52096">
    <property type="entry name" value="ClpP/crotonase"/>
    <property type="match status" value="1"/>
</dbReference>
<keyword evidence="16" id="KW-1185">Reference proteome</keyword>
<proteinExistence type="inferred from homology"/>
<evidence type="ECO:0000256" key="8">
    <source>
        <dbReference type="ARBA" id="ARBA00023098"/>
    </source>
</evidence>
<dbReference type="Pfam" id="PF00725">
    <property type="entry name" value="3HCDH"/>
    <property type="match status" value="1"/>
</dbReference>
<dbReference type="InterPro" id="IPR036291">
    <property type="entry name" value="NAD(P)-bd_dom_sf"/>
</dbReference>
<evidence type="ECO:0000256" key="5">
    <source>
        <dbReference type="ARBA" id="ARBA00022832"/>
    </source>
</evidence>
<keyword evidence="10" id="KW-0413">Isomerase</keyword>
<gene>
    <name evidence="15" type="ORF">TeGR_g9661</name>
</gene>
<keyword evidence="6" id="KW-0560">Oxidoreductase</keyword>
<dbReference type="InterPro" id="IPR006180">
    <property type="entry name" value="3-OHacyl-CoA_DH_CS"/>
</dbReference>
<dbReference type="Pfam" id="PF02737">
    <property type="entry name" value="3HCDH_N"/>
    <property type="match status" value="1"/>
</dbReference>
<dbReference type="PANTHER" id="PTHR23309">
    <property type="entry name" value="3-HYDROXYACYL-COA DEHYROGENASE"/>
    <property type="match status" value="1"/>
</dbReference>
<dbReference type="InterPro" id="IPR006176">
    <property type="entry name" value="3-OHacyl-CoA_DH_NAD-bd"/>
</dbReference>
<evidence type="ECO:0000313" key="15">
    <source>
        <dbReference type="EMBL" id="GMI37735.1"/>
    </source>
</evidence>
<dbReference type="Proteomes" id="UP001165060">
    <property type="component" value="Unassembled WGS sequence"/>
</dbReference>
<organism evidence="15 16">
    <name type="scientific">Tetraparma gracilis</name>
    <dbReference type="NCBI Taxonomy" id="2962635"/>
    <lineage>
        <taxon>Eukaryota</taxon>
        <taxon>Sar</taxon>
        <taxon>Stramenopiles</taxon>
        <taxon>Ochrophyta</taxon>
        <taxon>Bolidophyceae</taxon>
        <taxon>Parmales</taxon>
        <taxon>Triparmaceae</taxon>
        <taxon>Tetraparma</taxon>
    </lineage>
</organism>
<comment type="subcellular location">
    <subcellularLocation>
        <location evidence="1">Peroxisome</location>
    </subcellularLocation>
</comment>
<evidence type="ECO:0000256" key="3">
    <source>
        <dbReference type="ARBA" id="ARBA00008750"/>
    </source>
</evidence>
<dbReference type="SUPFAM" id="SSF48179">
    <property type="entry name" value="6-phosphogluconate dehydrogenase C-terminal domain-like"/>
    <property type="match status" value="1"/>
</dbReference>
<dbReference type="EMBL" id="BRYB01000789">
    <property type="protein sequence ID" value="GMI37735.1"/>
    <property type="molecule type" value="Genomic_DNA"/>
</dbReference>
<dbReference type="CDD" id="cd06558">
    <property type="entry name" value="crotonase-like"/>
    <property type="match status" value="1"/>
</dbReference>
<dbReference type="InterPro" id="IPR008927">
    <property type="entry name" value="6-PGluconate_DH-like_C_sf"/>
</dbReference>
<dbReference type="Pfam" id="PF00378">
    <property type="entry name" value="ECH_1"/>
    <property type="match status" value="1"/>
</dbReference>
<dbReference type="Gene3D" id="3.40.50.720">
    <property type="entry name" value="NAD(P)-binding Rossmann-like Domain"/>
    <property type="match status" value="1"/>
</dbReference>
<evidence type="ECO:0008006" key="17">
    <source>
        <dbReference type="Google" id="ProtNLM"/>
    </source>
</evidence>
<evidence type="ECO:0000256" key="2">
    <source>
        <dbReference type="ARBA" id="ARBA00005005"/>
    </source>
</evidence>
<keyword evidence="5" id="KW-0276">Fatty acid metabolism</keyword>
<comment type="pathway">
    <text evidence="2">Lipid metabolism; fatty acid beta-oxidation.</text>
</comment>
<keyword evidence="7" id="KW-0520">NAD</keyword>
<dbReference type="InterPro" id="IPR001753">
    <property type="entry name" value="Enoyl-CoA_hydra/iso"/>
</dbReference>
<dbReference type="Gene3D" id="3.90.226.10">
    <property type="entry name" value="2-enoyl-CoA Hydratase, Chain A, domain 1"/>
    <property type="match status" value="1"/>
</dbReference>
<dbReference type="InterPro" id="IPR006108">
    <property type="entry name" value="3HC_DH_C"/>
</dbReference>
<dbReference type="PANTHER" id="PTHR23309:SF49">
    <property type="entry name" value="PEROXISOMAL BIFUNCTIONAL ENZYME"/>
    <property type="match status" value="1"/>
</dbReference>
<evidence type="ECO:0000256" key="11">
    <source>
        <dbReference type="ARBA" id="ARBA00023239"/>
    </source>
</evidence>